<feature type="signal peptide" evidence="1">
    <location>
        <begin position="1"/>
        <end position="23"/>
    </location>
</feature>
<dbReference type="SUPFAM" id="SSF56935">
    <property type="entry name" value="Porins"/>
    <property type="match status" value="1"/>
</dbReference>
<protein>
    <recommendedName>
        <fullName evidence="4">Outer membrane protein beta-barrel domain-containing protein</fullName>
    </recommendedName>
</protein>
<keyword evidence="3" id="KW-1185">Reference proteome</keyword>
<sequence>MTRLLPLSLLALALAGVAAPAHAIDEDRFVLRASAFNGDGRLRVAGNTTYLGNAETFDETFDTGRDTVPALDAQWRLGDRHRLVFNYTRFDGDESATLGESISYDDVVIPAGSSARADAEMSLGGVAYDFAVVEAPTVSWGLQLGVQEARVEGRLRAVSGANTYDRSDAESGLLPLVGTRLTFAPSENWRVNAQVQHLDAGWLDSDDIDGKLTQAHAIVEYRFGGRFGVHAGYKWMRLDLQDRDGDEGINRFEQRFNGPVAGLSIAF</sequence>
<proteinExistence type="predicted"/>
<evidence type="ECO:0000313" key="2">
    <source>
        <dbReference type="EMBL" id="GGZ64523.1"/>
    </source>
</evidence>
<gene>
    <name evidence="2" type="ORF">GCM10008101_17750</name>
</gene>
<dbReference type="RefSeq" id="WP_189449099.1">
    <property type="nucleotide sequence ID" value="NZ_BMXY01000002.1"/>
</dbReference>
<reference evidence="3" key="1">
    <citation type="journal article" date="2019" name="Int. J. Syst. Evol. Microbiol.">
        <title>The Global Catalogue of Microorganisms (GCM) 10K type strain sequencing project: providing services to taxonomists for standard genome sequencing and annotation.</title>
        <authorList>
            <consortium name="The Broad Institute Genomics Platform"/>
            <consortium name="The Broad Institute Genome Sequencing Center for Infectious Disease"/>
            <person name="Wu L."/>
            <person name="Ma J."/>
        </authorList>
    </citation>
    <scope>NUCLEOTIDE SEQUENCE [LARGE SCALE GENOMIC DNA]</scope>
    <source>
        <strain evidence="3">KCTC 22558</strain>
    </source>
</reference>
<feature type="chain" id="PRO_5047401321" description="Outer membrane protein beta-barrel domain-containing protein" evidence="1">
    <location>
        <begin position="24"/>
        <end position="267"/>
    </location>
</feature>
<dbReference type="EMBL" id="BMXY01000002">
    <property type="protein sequence ID" value="GGZ64523.1"/>
    <property type="molecule type" value="Genomic_DNA"/>
</dbReference>
<dbReference type="Proteomes" id="UP000643403">
    <property type="component" value="Unassembled WGS sequence"/>
</dbReference>
<name>A0ABQ3C1M1_9GAMM</name>
<comment type="caution">
    <text evidence="2">The sequence shown here is derived from an EMBL/GenBank/DDBJ whole genome shotgun (WGS) entry which is preliminary data.</text>
</comment>
<evidence type="ECO:0008006" key="4">
    <source>
        <dbReference type="Google" id="ProtNLM"/>
    </source>
</evidence>
<organism evidence="2 3">
    <name type="scientific">Cognatilysobacter xinjiangensis</name>
    <dbReference type="NCBI Taxonomy" id="546892"/>
    <lineage>
        <taxon>Bacteria</taxon>
        <taxon>Pseudomonadati</taxon>
        <taxon>Pseudomonadota</taxon>
        <taxon>Gammaproteobacteria</taxon>
        <taxon>Lysobacterales</taxon>
        <taxon>Lysobacteraceae</taxon>
        <taxon>Cognatilysobacter</taxon>
    </lineage>
</organism>
<evidence type="ECO:0000256" key="1">
    <source>
        <dbReference type="SAM" id="SignalP"/>
    </source>
</evidence>
<accession>A0ABQ3C1M1</accession>
<evidence type="ECO:0000313" key="3">
    <source>
        <dbReference type="Proteomes" id="UP000643403"/>
    </source>
</evidence>
<keyword evidence="1" id="KW-0732">Signal</keyword>